<accession>A0A9X5AMA3</accession>
<reference evidence="4 5" key="1">
    <citation type="journal article" date="2019" name="Nat. Med.">
        <title>A library of human gut bacterial isolates paired with longitudinal multiomics data enables mechanistic microbiome research.</title>
        <authorList>
            <person name="Poyet M."/>
            <person name="Groussin M."/>
            <person name="Gibbons S.M."/>
            <person name="Avila-Pacheco J."/>
            <person name="Jiang X."/>
            <person name="Kearney S.M."/>
            <person name="Perrotta A.R."/>
            <person name="Berdy B."/>
            <person name="Zhao S."/>
            <person name="Lieberman T.D."/>
            <person name="Swanson P.K."/>
            <person name="Smith M."/>
            <person name="Roesemann S."/>
            <person name="Alexander J.E."/>
            <person name="Rich S.A."/>
            <person name="Livny J."/>
            <person name="Vlamakis H."/>
            <person name="Clish C."/>
            <person name="Bullock K."/>
            <person name="Deik A."/>
            <person name="Scott J."/>
            <person name="Pierce K.A."/>
            <person name="Xavier R.J."/>
            <person name="Alm E.J."/>
        </authorList>
    </citation>
    <scope>NUCLEOTIDE SEQUENCE [LARGE SCALE GENOMIC DNA]</scope>
    <source>
        <strain evidence="4 5">BIOML-A198</strain>
    </source>
</reference>
<dbReference type="PROSITE" id="PS51257">
    <property type="entry name" value="PROKAR_LIPOPROTEIN"/>
    <property type="match status" value="1"/>
</dbReference>
<dbReference type="RefSeq" id="WP_006784517.1">
    <property type="nucleotide sequence ID" value="NZ_CABJBH010000005.1"/>
</dbReference>
<keyword evidence="2" id="KW-0732">Signal</keyword>
<evidence type="ECO:0000256" key="2">
    <source>
        <dbReference type="SAM" id="SignalP"/>
    </source>
</evidence>
<dbReference type="PANTHER" id="PTHR31157:SF1">
    <property type="entry name" value="SCP DOMAIN-CONTAINING PROTEIN"/>
    <property type="match status" value="1"/>
</dbReference>
<evidence type="ECO:0000259" key="3">
    <source>
        <dbReference type="Pfam" id="PF00188"/>
    </source>
</evidence>
<dbReference type="EMBL" id="WMQE01000001">
    <property type="protein sequence ID" value="MTK19827.1"/>
    <property type="molecule type" value="Genomic_DNA"/>
</dbReference>
<dbReference type="AlphaFoldDB" id="A0A9X5AMA3"/>
<gene>
    <name evidence="4" type="ORF">GMA92_00045</name>
</gene>
<dbReference type="Gene3D" id="3.40.33.10">
    <property type="entry name" value="CAP"/>
    <property type="match status" value="1"/>
</dbReference>
<feature type="compositionally biased region" description="Basic and acidic residues" evidence="1">
    <location>
        <begin position="51"/>
        <end position="78"/>
    </location>
</feature>
<dbReference type="GO" id="GO:0006508">
    <property type="term" value="P:proteolysis"/>
    <property type="evidence" value="ECO:0007669"/>
    <property type="project" value="UniProtKB-KW"/>
</dbReference>
<feature type="signal peptide" evidence="2">
    <location>
        <begin position="1"/>
        <end position="24"/>
    </location>
</feature>
<evidence type="ECO:0000256" key="1">
    <source>
        <dbReference type="SAM" id="MobiDB-lite"/>
    </source>
</evidence>
<dbReference type="InterPro" id="IPR035940">
    <property type="entry name" value="CAP_sf"/>
</dbReference>
<comment type="caution">
    <text evidence="4">The sequence shown here is derived from an EMBL/GenBank/DDBJ whole genome shotgun (WGS) entry which is preliminary data.</text>
</comment>
<dbReference type="Pfam" id="PF00188">
    <property type="entry name" value="CAP"/>
    <property type="match status" value="1"/>
</dbReference>
<protein>
    <submittedName>
        <fullName evidence="4">Serine protease</fullName>
    </submittedName>
</protein>
<keyword evidence="4" id="KW-0645">Protease</keyword>
<sequence>MIKNKKLFLFIIGLLCLMAGCQCQQEAVALLLPKDISITLVKKEDIPKFNEVHQDVAPPKEAEVPKPSIDESVEKTDSENQQTGNESPKNESPLSTSEEESSQVRPASGEFVESMEQQIIDLVNDTRVSLGIESLSKSKELTDTARAKSKDMYEYQYFDHNGHLTFSQLQEQFQIAVHISGENIYRSQSPLTTAQVIFDAWKSSPNHYANMVNDEFHQIGVGVYVVDEEGIRTYYVTQHFTD</sequence>
<feature type="chain" id="PRO_5040886287" evidence="2">
    <location>
        <begin position="25"/>
        <end position="242"/>
    </location>
</feature>
<feature type="region of interest" description="Disordered" evidence="1">
    <location>
        <begin position="51"/>
        <end position="109"/>
    </location>
</feature>
<evidence type="ECO:0000313" key="4">
    <source>
        <dbReference type="EMBL" id="MTK19827.1"/>
    </source>
</evidence>
<organism evidence="4 5">
    <name type="scientific">Turicibacter sanguinis</name>
    <dbReference type="NCBI Taxonomy" id="154288"/>
    <lineage>
        <taxon>Bacteria</taxon>
        <taxon>Bacillati</taxon>
        <taxon>Bacillota</taxon>
        <taxon>Erysipelotrichia</taxon>
        <taxon>Erysipelotrichales</taxon>
        <taxon>Turicibacteraceae</taxon>
        <taxon>Turicibacter</taxon>
    </lineage>
</organism>
<dbReference type="SUPFAM" id="SSF55797">
    <property type="entry name" value="PR-1-like"/>
    <property type="match status" value="1"/>
</dbReference>
<dbReference type="InterPro" id="IPR014044">
    <property type="entry name" value="CAP_dom"/>
</dbReference>
<keyword evidence="4" id="KW-0378">Hydrolase</keyword>
<dbReference type="CDD" id="cd05379">
    <property type="entry name" value="CAP_bacterial"/>
    <property type="match status" value="1"/>
</dbReference>
<proteinExistence type="predicted"/>
<feature type="domain" description="SCP" evidence="3">
    <location>
        <begin position="121"/>
        <end position="240"/>
    </location>
</feature>
<evidence type="ECO:0000313" key="5">
    <source>
        <dbReference type="Proteomes" id="UP000487649"/>
    </source>
</evidence>
<dbReference type="OrthoDB" id="9783944at2"/>
<name>A0A9X5AMA3_9FIRM</name>
<dbReference type="GO" id="GO:0008233">
    <property type="term" value="F:peptidase activity"/>
    <property type="evidence" value="ECO:0007669"/>
    <property type="project" value="UniProtKB-KW"/>
</dbReference>
<dbReference type="Proteomes" id="UP000487649">
    <property type="component" value="Unassembled WGS sequence"/>
</dbReference>
<dbReference type="PANTHER" id="PTHR31157">
    <property type="entry name" value="SCP DOMAIN-CONTAINING PROTEIN"/>
    <property type="match status" value="1"/>
</dbReference>